<dbReference type="CDD" id="cd04301">
    <property type="entry name" value="NAT_SF"/>
    <property type="match status" value="1"/>
</dbReference>
<gene>
    <name evidence="6" type="ORF">ACFSBT_02625</name>
</gene>
<evidence type="ECO:0000256" key="1">
    <source>
        <dbReference type="ARBA" id="ARBA00022679"/>
    </source>
</evidence>
<dbReference type="SUPFAM" id="SSF55729">
    <property type="entry name" value="Acyl-CoA N-acyltransferases (Nat)"/>
    <property type="match status" value="1"/>
</dbReference>
<keyword evidence="1 6" id="KW-0808">Transferase</keyword>
<reference evidence="6 7" key="1">
    <citation type="journal article" date="2019" name="Int. J. Syst. Evol. Microbiol.">
        <title>The Global Catalogue of Microorganisms (GCM) 10K type strain sequencing project: providing services to taxonomists for standard genome sequencing and annotation.</title>
        <authorList>
            <consortium name="The Broad Institute Genomics Platform"/>
            <consortium name="The Broad Institute Genome Sequencing Center for Infectious Disease"/>
            <person name="Wu L."/>
            <person name="Ma J."/>
        </authorList>
    </citation>
    <scope>NUCLEOTIDE SEQUENCE [LARGE SCALE GENOMIC DNA]</scope>
    <source>
        <strain evidence="6 7">CGMCC 1.12563</strain>
    </source>
</reference>
<feature type="region of interest" description="Disordered" evidence="4">
    <location>
        <begin position="32"/>
        <end position="52"/>
    </location>
</feature>
<dbReference type="Pfam" id="PF13302">
    <property type="entry name" value="Acetyltransf_3"/>
    <property type="match status" value="1"/>
</dbReference>
<evidence type="ECO:0000313" key="7">
    <source>
        <dbReference type="Proteomes" id="UP001597187"/>
    </source>
</evidence>
<dbReference type="InterPro" id="IPR000182">
    <property type="entry name" value="GNAT_dom"/>
</dbReference>
<dbReference type="Gene3D" id="3.40.630.30">
    <property type="match status" value="1"/>
</dbReference>
<dbReference type="GO" id="GO:0016746">
    <property type="term" value="F:acyltransferase activity"/>
    <property type="evidence" value="ECO:0007669"/>
    <property type="project" value="UniProtKB-KW"/>
</dbReference>
<keyword evidence="7" id="KW-1185">Reference proteome</keyword>
<dbReference type="Proteomes" id="UP001597187">
    <property type="component" value="Unassembled WGS sequence"/>
</dbReference>
<feature type="domain" description="N-acetyltransferase" evidence="5">
    <location>
        <begin position="11"/>
        <end position="170"/>
    </location>
</feature>
<protein>
    <submittedName>
        <fullName evidence="6">GNAT family N-acetyltransferase</fullName>
        <ecNumber evidence="6">2.3.-.-</ecNumber>
    </submittedName>
</protein>
<proteinExistence type="inferred from homology"/>
<evidence type="ECO:0000259" key="5">
    <source>
        <dbReference type="PROSITE" id="PS51186"/>
    </source>
</evidence>
<keyword evidence="2 6" id="KW-0012">Acyltransferase</keyword>
<name>A0ABD6ATB1_9EURY</name>
<evidence type="ECO:0000256" key="3">
    <source>
        <dbReference type="ARBA" id="ARBA00038502"/>
    </source>
</evidence>
<dbReference type="InterPro" id="IPR051531">
    <property type="entry name" value="N-acetyltransferase"/>
</dbReference>
<dbReference type="InterPro" id="IPR016181">
    <property type="entry name" value="Acyl_CoA_acyltransferase"/>
</dbReference>
<evidence type="ECO:0000256" key="2">
    <source>
        <dbReference type="ARBA" id="ARBA00023315"/>
    </source>
</evidence>
<dbReference type="PANTHER" id="PTHR43792:SF8">
    <property type="entry name" value="[RIBOSOMAL PROTEIN US5]-ALANINE N-ACETYLTRANSFERASE"/>
    <property type="match status" value="1"/>
</dbReference>
<dbReference type="AlphaFoldDB" id="A0ABD6ATB1"/>
<evidence type="ECO:0000313" key="6">
    <source>
        <dbReference type="EMBL" id="MFD1512174.1"/>
    </source>
</evidence>
<dbReference type="RefSeq" id="WP_250872161.1">
    <property type="nucleotide sequence ID" value="NZ_JALXFV010000002.1"/>
</dbReference>
<comment type="caution">
    <text evidence="6">The sequence shown here is derived from an EMBL/GenBank/DDBJ whole genome shotgun (WGS) entry which is preliminary data.</text>
</comment>
<dbReference type="EC" id="2.3.-.-" evidence="6"/>
<evidence type="ECO:0000256" key="4">
    <source>
        <dbReference type="SAM" id="MobiDB-lite"/>
    </source>
</evidence>
<accession>A0ABD6ATB1</accession>
<dbReference type="PROSITE" id="PS51186">
    <property type="entry name" value="GNAT"/>
    <property type="match status" value="1"/>
</dbReference>
<dbReference type="EMBL" id="JBHUDC010000002">
    <property type="protein sequence ID" value="MFD1512174.1"/>
    <property type="molecule type" value="Genomic_DNA"/>
</dbReference>
<sequence length="174" mass="20041">MGPLFLAGDRVELRTVEEDDLDFLQECTNRPDVRQNLGSSRPTNGHAEREWFESTSTDEDAQFLVWADDERVGTVGLHRFHPDWGLAETGYFFHPDHWGNGYATEAVDLVCRYGFRERRLNKVAARTFEFNEASGRVLENVGFQREGTHRKEAFERGEHVDVLYWGLLAEAFDG</sequence>
<organism evidence="6 7">
    <name type="scientific">Halomarina rubra</name>
    <dbReference type="NCBI Taxonomy" id="2071873"/>
    <lineage>
        <taxon>Archaea</taxon>
        <taxon>Methanobacteriati</taxon>
        <taxon>Methanobacteriota</taxon>
        <taxon>Stenosarchaea group</taxon>
        <taxon>Halobacteria</taxon>
        <taxon>Halobacteriales</taxon>
        <taxon>Natronomonadaceae</taxon>
        <taxon>Halomarina</taxon>
    </lineage>
</organism>
<dbReference type="PANTHER" id="PTHR43792">
    <property type="entry name" value="GNAT FAMILY, PUTATIVE (AFU_ORTHOLOGUE AFUA_3G00765)-RELATED-RELATED"/>
    <property type="match status" value="1"/>
</dbReference>
<comment type="similarity">
    <text evidence="3">Belongs to the acetyltransferase family. RimJ subfamily.</text>
</comment>